<dbReference type="OrthoDB" id="67716at2759"/>
<dbReference type="GO" id="GO:0017056">
    <property type="term" value="F:structural constituent of nuclear pore"/>
    <property type="evidence" value="ECO:0007669"/>
    <property type="project" value="TreeGrafter"/>
</dbReference>
<evidence type="ECO:0000259" key="6">
    <source>
        <dbReference type="Pfam" id="PF21486"/>
    </source>
</evidence>
<gene>
    <name evidence="8" type="ORF">BT63DRAFT_441495</name>
</gene>
<dbReference type="Pfam" id="PF21486">
    <property type="entry name" value="NUP120_helical"/>
    <property type="match status" value="1"/>
</dbReference>
<feature type="domain" description="Nucleoporin Nup120 helical" evidence="6">
    <location>
        <begin position="644"/>
        <end position="760"/>
    </location>
</feature>
<evidence type="ECO:0008006" key="10">
    <source>
        <dbReference type="Google" id="ProtNLM"/>
    </source>
</evidence>
<dbReference type="InterPro" id="IPR059141">
    <property type="entry name" value="Beta-prop_Nup120_160"/>
</dbReference>
<comment type="subcellular location">
    <subcellularLocation>
        <location evidence="1">Nucleus</location>
    </subcellularLocation>
</comment>
<keyword evidence="2" id="KW-0813">Transport</keyword>
<feature type="domain" description="Nucleoporin nup120-like HEAT repeat" evidence="7">
    <location>
        <begin position="881"/>
        <end position="1058"/>
    </location>
</feature>
<reference evidence="8" key="1">
    <citation type="journal article" date="2020" name="Stud. Mycol.">
        <title>101 Dothideomycetes genomes: a test case for predicting lifestyles and emergence of pathogens.</title>
        <authorList>
            <person name="Haridas S."/>
            <person name="Albert R."/>
            <person name="Binder M."/>
            <person name="Bloem J."/>
            <person name="Labutti K."/>
            <person name="Salamov A."/>
            <person name="Andreopoulos B."/>
            <person name="Baker S."/>
            <person name="Barry K."/>
            <person name="Bills G."/>
            <person name="Bluhm B."/>
            <person name="Cannon C."/>
            <person name="Castanera R."/>
            <person name="Culley D."/>
            <person name="Daum C."/>
            <person name="Ezra D."/>
            <person name="Gonzalez J."/>
            <person name="Henrissat B."/>
            <person name="Kuo A."/>
            <person name="Liang C."/>
            <person name="Lipzen A."/>
            <person name="Lutzoni F."/>
            <person name="Magnuson J."/>
            <person name="Mondo S."/>
            <person name="Nolan M."/>
            <person name="Ohm R."/>
            <person name="Pangilinan J."/>
            <person name="Park H.-J."/>
            <person name="Ramirez L."/>
            <person name="Alfaro M."/>
            <person name="Sun H."/>
            <person name="Tritt A."/>
            <person name="Yoshinaga Y."/>
            <person name="Zwiers L.-H."/>
            <person name="Turgeon B."/>
            <person name="Goodwin S."/>
            <person name="Spatafora J."/>
            <person name="Crous P."/>
            <person name="Grigoriev I."/>
        </authorList>
    </citation>
    <scope>NUCLEOTIDE SEQUENCE</scope>
    <source>
        <strain evidence="8">CBS 115976</strain>
    </source>
</reference>
<accession>A0A6A6U9H7</accession>
<dbReference type="EMBL" id="MU004237">
    <property type="protein sequence ID" value="KAF2667963.1"/>
    <property type="molecule type" value="Genomic_DNA"/>
</dbReference>
<sequence>MAKPRARYNYTETRLNLDQAYAGSTVELAIPESSHYNALQPKRTILSSSSSGTDEASFLRDNLALDCSIFFRHENRYPRSFLWRLLDERKVLEIQSVDLTQDAGEKVEALLTLRLRFPSSIRPYCLAFADPEVKDALTVYAITATNELYTITLQKDLFVHLKSSETLPTDWCRIFAPPALRVREPFRLTSINAEELFVSLSDGALLKLDQKSHENTNLWRETYFSAPGWNLSLPRAIAKWKGNNYVKYGDIDLDPSSALSVAISPDEETIITVCLNHTLRIFNAKNGRIAMQADLTEPDEHKLQNQPKFLIGPNQKQLLQVLDVPGRDGDQFYIVTFSPKQHEFTFWAVLDTESGVEGVRRVQTDIRFVPPIDDLMETSAWTLEEFNIQANNGWSKTRLWLRARSGPISRVFTVEFDLFGDEDTLEHSWYNEWDAVNAGRQATEYLNDAAPPEFEEGSIGLQSPSVTNKWLDFLFYPGRFTLPTLETALHVYSKGPNPTSRSTHLAIKGPLKERIAQAVSKKASFSLLGADVEEREIKFSEEWQVFYGLVQDLHKRRATAMSFTFDDHDRLPWIVSADFVSPVRLCKALDICDFHRSPERNDVAEEQAVKSVNASYEMLDLLYVSYMFCNSLPPMFIDNLKRVLLPELLSDPSSSIADRMVSLHDQAEFSTYINDEDWERLHEVMNDSGEYNVLDSENFEAILSQLEEERAGRRGNEQTTRYGARALIRTSQENLYLYTKTLVDLLIVVIFVETEIDRKDLEDGMRPKIWKGQDLYVAILDKLREQAVLDFLMRNLRTETTSKRSRRLSVGDSPTTLRSSTSERSPSYTITLMESLFIGDWAAIHVPADMELPELISYWSRRWTCGLELNSQIENFTAHVLADMIKHGEDALASEFAQYVPNTGWSTYLKGRLQLLLGDYDQAALNFKKAAYAISLTNISEIDTANLLRPDEKSNFSRGIVGYLEHIMNLYDSLKSFTYVVDFAQSALQYQESHPPPSKKTKSSQTILPPTSQANLLSRLFTAAVDSTQYDVAYSILTRITNPALRKSSLQQFIDALMRARQASRLLAYPFATLATELDAELAHKARTALNVVAANSLGYHRVLYARRIQTGDFRGAAQCLWEYLARLKSASESVMDPRDESLVQAYLMVINALACCGEDDGWVLDESGDTAGSPGFGGMNGSGKTVRFENARSSTATDTGPTVPSSKKRRLVFLEDVRVEYQALLDRMAALEEGKFAFGGSDGMEVDVL</sequence>
<evidence type="ECO:0000313" key="8">
    <source>
        <dbReference type="EMBL" id="KAF2667963.1"/>
    </source>
</evidence>
<evidence type="ECO:0000256" key="2">
    <source>
        <dbReference type="ARBA" id="ARBA00022448"/>
    </source>
</evidence>
<evidence type="ECO:0000256" key="4">
    <source>
        <dbReference type="SAM" id="MobiDB-lite"/>
    </source>
</evidence>
<feature type="compositionally biased region" description="Polar residues" evidence="4">
    <location>
        <begin position="812"/>
        <end position="822"/>
    </location>
</feature>
<dbReference type="AlphaFoldDB" id="A0A6A6U9H7"/>
<evidence type="ECO:0000259" key="5">
    <source>
        <dbReference type="Pfam" id="PF11715"/>
    </source>
</evidence>
<protein>
    <recommendedName>
        <fullName evidence="10">Nucleoporin Nup120/160</fullName>
    </recommendedName>
</protein>
<dbReference type="InterPro" id="IPR011047">
    <property type="entry name" value="Quinoprotein_ADH-like_sf"/>
</dbReference>
<dbReference type="PANTHER" id="PTHR21286">
    <property type="entry name" value="NUCLEAR PORE COMPLEX PROTEIN NUP160"/>
    <property type="match status" value="1"/>
</dbReference>
<dbReference type="GO" id="GO:0005643">
    <property type="term" value="C:nuclear pore"/>
    <property type="evidence" value="ECO:0007669"/>
    <property type="project" value="UniProtKB-ARBA"/>
</dbReference>
<keyword evidence="3" id="KW-0539">Nucleus</keyword>
<dbReference type="Proteomes" id="UP000799302">
    <property type="component" value="Unassembled WGS sequence"/>
</dbReference>
<evidence type="ECO:0000313" key="9">
    <source>
        <dbReference type="Proteomes" id="UP000799302"/>
    </source>
</evidence>
<dbReference type="Pfam" id="PF23300">
    <property type="entry name" value="HEAT_Nup120"/>
    <property type="match status" value="1"/>
</dbReference>
<name>A0A6A6U9H7_9PEZI</name>
<feature type="region of interest" description="Disordered" evidence="4">
    <location>
        <begin position="803"/>
        <end position="822"/>
    </location>
</feature>
<feature type="domain" description="Nucleoporin Nup120/160 beta-propeller" evidence="5">
    <location>
        <begin position="79"/>
        <end position="590"/>
    </location>
</feature>
<evidence type="ECO:0000256" key="3">
    <source>
        <dbReference type="ARBA" id="ARBA00023242"/>
    </source>
</evidence>
<evidence type="ECO:0000259" key="7">
    <source>
        <dbReference type="Pfam" id="PF23300"/>
    </source>
</evidence>
<dbReference type="Pfam" id="PF11715">
    <property type="entry name" value="Beta-prop_Nup120_160"/>
    <property type="match status" value="1"/>
</dbReference>
<evidence type="ECO:0000256" key="1">
    <source>
        <dbReference type="ARBA" id="ARBA00004123"/>
    </source>
</evidence>
<keyword evidence="9" id="KW-1185">Reference proteome</keyword>
<dbReference type="InterPro" id="IPR021717">
    <property type="entry name" value="Nucleoporin_Nup160"/>
</dbReference>
<dbReference type="PANTHER" id="PTHR21286:SF0">
    <property type="entry name" value="NUCLEAR PORE COMPLEX PROTEIN NUP160"/>
    <property type="match status" value="1"/>
</dbReference>
<proteinExistence type="predicted"/>
<organism evidence="8 9">
    <name type="scientific">Microthyrium microscopicum</name>
    <dbReference type="NCBI Taxonomy" id="703497"/>
    <lineage>
        <taxon>Eukaryota</taxon>
        <taxon>Fungi</taxon>
        <taxon>Dikarya</taxon>
        <taxon>Ascomycota</taxon>
        <taxon>Pezizomycotina</taxon>
        <taxon>Dothideomycetes</taxon>
        <taxon>Dothideomycetes incertae sedis</taxon>
        <taxon>Microthyriales</taxon>
        <taxon>Microthyriaceae</taxon>
        <taxon>Microthyrium</taxon>
    </lineage>
</organism>
<dbReference type="SUPFAM" id="SSF50998">
    <property type="entry name" value="Quinoprotein alcohol dehydrogenase-like"/>
    <property type="match status" value="1"/>
</dbReference>
<dbReference type="InterPro" id="IPR048884">
    <property type="entry name" value="Nup120_helical"/>
</dbReference>
<dbReference type="InterPro" id="IPR056548">
    <property type="entry name" value="HEAT_Nup120"/>
</dbReference>